<dbReference type="AlphaFoldDB" id="A0A397GMR7"/>
<evidence type="ECO:0000313" key="2">
    <source>
        <dbReference type="Proteomes" id="UP000266861"/>
    </source>
</evidence>
<dbReference type="Proteomes" id="UP000266861">
    <property type="component" value="Unassembled WGS sequence"/>
</dbReference>
<name>A0A397GMR7_9GLOM</name>
<protein>
    <recommendedName>
        <fullName evidence="3">Serine-threonine/tyrosine-protein kinase catalytic domain-containing protein</fullName>
    </recommendedName>
</protein>
<proteinExistence type="predicted"/>
<evidence type="ECO:0008006" key="3">
    <source>
        <dbReference type="Google" id="ProtNLM"/>
    </source>
</evidence>
<dbReference type="OrthoDB" id="2447130at2759"/>
<keyword evidence="2" id="KW-1185">Reference proteome</keyword>
<dbReference type="EMBL" id="PQFF01000434">
    <property type="protein sequence ID" value="RHZ50323.1"/>
    <property type="molecule type" value="Genomic_DNA"/>
</dbReference>
<comment type="caution">
    <text evidence="1">The sequence shown here is derived from an EMBL/GenBank/DDBJ whole genome shotgun (WGS) entry which is preliminary data.</text>
</comment>
<gene>
    <name evidence="1" type="ORF">Glove_501g6</name>
</gene>
<accession>A0A397GMR7</accession>
<reference evidence="1 2" key="1">
    <citation type="submission" date="2018-08" db="EMBL/GenBank/DDBJ databases">
        <title>Genome and evolution of the arbuscular mycorrhizal fungus Diversispora epigaea (formerly Glomus versiforme) and its bacterial endosymbionts.</title>
        <authorList>
            <person name="Sun X."/>
            <person name="Fei Z."/>
            <person name="Harrison M."/>
        </authorList>
    </citation>
    <scope>NUCLEOTIDE SEQUENCE [LARGE SCALE GENOMIC DNA]</scope>
    <source>
        <strain evidence="1 2">IT104</strain>
    </source>
</reference>
<organism evidence="1 2">
    <name type="scientific">Diversispora epigaea</name>
    <dbReference type="NCBI Taxonomy" id="1348612"/>
    <lineage>
        <taxon>Eukaryota</taxon>
        <taxon>Fungi</taxon>
        <taxon>Fungi incertae sedis</taxon>
        <taxon>Mucoromycota</taxon>
        <taxon>Glomeromycotina</taxon>
        <taxon>Glomeromycetes</taxon>
        <taxon>Diversisporales</taxon>
        <taxon>Diversisporaceae</taxon>
        <taxon>Diversispora</taxon>
    </lineage>
</organism>
<sequence length="175" mass="20135">MRCWDARVTHRPTFKELYDELYKYSRDYRKNESKNNNEITIQIVNSEKLSKNLGLTNSTTSTPMNYKTHPEAIYTSRLLNYSSLPKPKNDEDFENELEELTESTSALSIGLTNSTTSTPMNYKTHPEAIYTSRLLNYSSLPKPKNDEDFENELEELTESTSALSIAASKLQVLNF</sequence>
<evidence type="ECO:0000313" key="1">
    <source>
        <dbReference type="EMBL" id="RHZ50323.1"/>
    </source>
</evidence>